<reference evidence="1 2" key="1">
    <citation type="submission" date="2024-08" db="EMBL/GenBank/DDBJ databases">
        <authorList>
            <person name="Arias E."/>
        </authorList>
    </citation>
    <scope>NUCLEOTIDE SEQUENCE [LARGE SCALE GENOMIC DNA]</scope>
    <source>
        <strain evidence="1 2">FAM 25317</strain>
    </source>
</reference>
<dbReference type="EMBL" id="JBGQPK010000043">
    <property type="protein sequence ID" value="MFL2029849.1"/>
    <property type="molecule type" value="Genomic_DNA"/>
</dbReference>
<dbReference type="RefSeq" id="WP_125550938.1">
    <property type="nucleotide sequence ID" value="NZ_JBGQPK010000043.1"/>
</dbReference>
<proteinExistence type="predicted"/>
<evidence type="ECO:0000313" key="1">
    <source>
        <dbReference type="EMBL" id="MFL2029849.1"/>
    </source>
</evidence>
<comment type="caution">
    <text evidence="1">The sequence shown here is derived from an EMBL/GenBank/DDBJ whole genome shotgun (WGS) entry which is preliminary data.</text>
</comment>
<sequence>MFNYDEYLARQDSLAFEAAVTIYNKIMSSVDTNDSIFKELWNDVIVNASKYIQIRNAWLLLSYSDKVAQDDLRTTQHNAFIATLTPFKRYMDIKGWDSTWVADLGGIESDNRKRLGDFAGYLLCIGSLQTR</sequence>
<evidence type="ECO:0000313" key="2">
    <source>
        <dbReference type="Proteomes" id="UP001625389"/>
    </source>
</evidence>
<organism evidence="1 2">
    <name type="scientific">Loigolactobacillus zhaoyuanensis</name>
    <dbReference type="NCBI Taxonomy" id="2486017"/>
    <lineage>
        <taxon>Bacteria</taxon>
        <taxon>Bacillati</taxon>
        <taxon>Bacillota</taxon>
        <taxon>Bacilli</taxon>
        <taxon>Lactobacillales</taxon>
        <taxon>Lactobacillaceae</taxon>
        <taxon>Loigolactobacillus</taxon>
    </lineage>
</organism>
<name>A0ABW8UDC0_9LACO</name>
<protein>
    <submittedName>
        <fullName evidence="1">Uncharacterized protein</fullName>
    </submittedName>
</protein>
<keyword evidence="2" id="KW-1185">Reference proteome</keyword>
<dbReference type="Proteomes" id="UP001625389">
    <property type="component" value="Unassembled WGS sequence"/>
</dbReference>
<accession>A0ABW8UDC0</accession>
<gene>
    <name evidence="1" type="ORF">ACEN34_09495</name>
</gene>